<evidence type="ECO:0000313" key="3">
    <source>
        <dbReference type="EMBL" id="EDP47016.1"/>
    </source>
</evidence>
<dbReference type="EMBL" id="AAQJ02000001">
    <property type="protein sequence ID" value="EDP47016.1"/>
    <property type="molecule type" value="Genomic_DNA"/>
</dbReference>
<evidence type="ECO:0000313" key="4">
    <source>
        <dbReference type="Proteomes" id="UP000054075"/>
    </source>
</evidence>
<sequence>MQDVDHGREKLYAIVSNEKLADACIEIMQIAAAFQPIQKEEAELLDFFKKDSHWFPLLTEEEQIEVGQRIILHAMNESAHSEEEKLLLAKIFLRKPVSKQLTKQIEVNLLTYEIGCLLRNWQIKKCEQLIQLLNTLTQGVVLPNADPDQLFEWLKIKKRTQSPGLLLTEILVSPCSLNQCNTRSAWTQIKNLTADESLDTLIQKHPDSHWGAVWEKSDPLIQLPKTFRTAILLRDRAERDGQAQTLPVVSSVMERLAKALSDDLQRLKIELEKSHFIYLDKLASFHQKYKEIPETQKEKEHEAGVKRIKQAQRRLHAISSSSNSLFPYLYRGDVINEVEKKQQVATEDDLAHLIYRGVDPSSACSWKSSSSQPYSPSNQLISYFYPDKPNDSRSKAYFYAFNDCEVNALPLFSRLFPSSNQPLALKNTSESPVDIKNSLSIQTILKNPEKVSSMFTQSTALNSVGEKTVQETETVFQQLHDYYVLALTRVEPEYIHSLSFMKQLLCLIRNFFKFGQEIGEERFQSVRIFIGDLCAVLSAKDVDAINQALDELKNNYKDRYQNAERVDKSALYTTMKKAFEGPFLRIINQFTDIDQEEFKLNLEKELQESKLKNKVRSLQKTIVELKQENALTNARLKESYIKSAEDRAEFKQKTAEFKQKTAEFEQKNAVMKADIATIMRSLRSLGLPQQHTDTEVEASASSNHAHFFGSR</sequence>
<proteinExistence type="predicted"/>
<evidence type="ECO:0000256" key="2">
    <source>
        <dbReference type="SAM" id="MobiDB-lite"/>
    </source>
</evidence>
<evidence type="ECO:0000256" key="1">
    <source>
        <dbReference type="SAM" id="Coils"/>
    </source>
</evidence>
<name>A8PPM1_9COXI</name>
<protein>
    <submittedName>
        <fullName evidence="3">Uncharacterized protein</fullName>
    </submittedName>
</protein>
<keyword evidence="4" id="KW-1185">Reference proteome</keyword>
<reference evidence="3" key="1">
    <citation type="submission" date="2006-04" db="EMBL/GenBank/DDBJ databases">
        <authorList>
            <person name="Seshadri R."/>
            <person name="Federici B.A."/>
        </authorList>
    </citation>
    <scope>NUCLEOTIDE SEQUENCE [LARGE SCALE GENOMIC DNA]</scope>
</reference>
<dbReference type="Proteomes" id="UP000054075">
    <property type="component" value="Unassembled WGS sequence"/>
</dbReference>
<organism evidence="3 4">
    <name type="scientific">Rickettsiella grylli</name>
    <dbReference type="NCBI Taxonomy" id="59196"/>
    <lineage>
        <taxon>Bacteria</taxon>
        <taxon>Pseudomonadati</taxon>
        <taxon>Pseudomonadota</taxon>
        <taxon>Gammaproteobacteria</taxon>
        <taxon>Legionellales</taxon>
        <taxon>Coxiellaceae</taxon>
        <taxon>Rickettsiella</taxon>
    </lineage>
</organism>
<comment type="caution">
    <text evidence="3">The sequence shown here is derived from an EMBL/GenBank/DDBJ whole genome shotgun (WGS) entry which is preliminary data.</text>
</comment>
<reference evidence="3" key="2">
    <citation type="submission" date="2007-10" db="EMBL/GenBank/DDBJ databases">
        <authorList>
            <person name="Myers G.S."/>
        </authorList>
    </citation>
    <scope>NUCLEOTIDE SEQUENCE [LARGE SCALE GENOMIC DNA]</scope>
</reference>
<accession>A8PPM1</accession>
<feature type="coiled-coil region" evidence="1">
    <location>
        <begin position="608"/>
        <end position="635"/>
    </location>
</feature>
<dbReference type="AlphaFoldDB" id="A8PPM1"/>
<gene>
    <name evidence="3" type="ORF">RICGR_1338</name>
</gene>
<keyword evidence="1" id="KW-0175">Coiled coil</keyword>
<feature type="region of interest" description="Disordered" evidence="2">
    <location>
        <begin position="689"/>
        <end position="711"/>
    </location>
</feature>
<dbReference type="OrthoDB" id="5662953at2"/>